<keyword evidence="3" id="KW-1185">Reference proteome</keyword>
<dbReference type="EMBL" id="CM026424">
    <property type="protein sequence ID" value="KAG0579386.1"/>
    <property type="molecule type" value="Genomic_DNA"/>
</dbReference>
<name>A0A8T0I8P5_CERPU</name>
<proteinExistence type="inferred from homology"/>
<dbReference type="Proteomes" id="UP000822688">
    <property type="component" value="Chromosome 4"/>
</dbReference>
<keyword evidence="1" id="KW-0653">Protein transport</keyword>
<organism evidence="2 3">
    <name type="scientific">Ceratodon purpureus</name>
    <name type="common">Fire moss</name>
    <name type="synonym">Dicranum purpureum</name>
    <dbReference type="NCBI Taxonomy" id="3225"/>
    <lineage>
        <taxon>Eukaryota</taxon>
        <taxon>Viridiplantae</taxon>
        <taxon>Streptophyta</taxon>
        <taxon>Embryophyta</taxon>
        <taxon>Bryophyta</taxon>
        <taxon>Bryophytina</taxon>
        <taxon>Bryopsida</taxon>
        <taxon>Dicranidae</taxon>
        <taxon>Pseudoditrichales</taxon>
        <taxon>Ditrichaceae</taxon>
        <taxon>Ceratodon</taxon>
    </lineage>
</organism>
<dbReference type="GO" id="GO:0000145">
    <property type="term" value="C:exocyst"/>
    <property type="evidence" value="ECO:0007669"/>
    <property type="project" value="UniProtKB-UniRule"/>
</dbReference>
<dbReference type="InterPro" id="IPR039682">
    <property type="entry name" value="Sec8/EXOC4"/>
</dbReference>
<sequence>MNSALTSGLGILAEKYRLLSSECLRTLRVEMQLVSIFHLQSMGGRDYLREQDAEEPEDFIVALTSQIQRIAEEMAAYMPSLKRSYIFGGICSVSAAAFIKAVTNMEAINMLGVRQVNRNCIALQQALASLVASSGEFLEERLDRVRTYYDLLTIPFEALIALVPDNDAIFSLSEYTALLKVNIPGREIPTNAVQQIAMILAPAR</sequence>
<keyword evidence="1" id="KW-0813">Transport</keyword>
<comment type="similarity">
    <text evidence="1">Belongs to the SEC8 family.</text>
</comment>
<keyword evidence="1" id="KW-0268">Exocytosis</keyword>
<protein>
    <recommendedName>
        <fullName evidence="1">Exocyst complex component Sec8</fullName>
    </recommendedName>
</protein>
<comment type="function">
    <text evidence="1">Component of the exocyst complex involved in the docking of exocytic vesicles with fusion sites on the plasma membrane.</text>
</comment>
<reference evidence="2" key="1">
    <citation type="submission" date="2020-06" db="EMBL/GenBank/DDBJ databases">
        <title>WGS assembly of Ceratodon purpureus strain R40.</title>
        <authorList>
            <person name="Carey S.B."/>
            <person name="Jenkins J."/>
            <person name="Shu S."/>
            <person name="Lovell J.T."/>
            <person name="Sreedasyam A."/>
            <person name="Maumus F."/>
            <person name="Tiley G.P."/>
            <person name="Fernandez-Pozo N."/>
            <person name="Barry K."/>
            <person name="Chen C."/>
            <person name="Wang M."/>
            <person name="Lipzen A."/>
            <person name="Daum C."/>
            <person name="Saski C.A."/>
            <person name="Payton A.C."/>
            <person name="Mcbreen J.C."/>
            <person name="Conrad R.E."/>
            <person name="Kollar L.M."/>
            <person name="Olsson S."/>
            <person name="Huttunen S."/>
            <person name="Landis J.B."/>
            <person name="Wickett N.J."/>
            <person name="Johnson M.G."/>
            <person name="Rensing S.A."/>
            <person name="Grimwood J."/>
            <person name="Schmutz J."/>
            <person name="Mcdaniel S.F."/>
        </authorList>
    </citation>
    <scope>NUCLEOTIDE SEQUENCE</scope>
    <source>
        <strain evidence="2">R40</strain>
    </source>
</reference>
<evidence type="ECO:0000313" key="2">
    <source>
        <dbReference type="EMBL" id="KAG0579386.1"/>
    </source>
</evidence>
<evidence type="ECO:0000256" key="1">
    <source>
        <dbReference type="RuleBase" id="RU367079"/>
    </source>
</evidence>
<dbReference type="GO" id="GO:0090522">
    <property type="term" value="P:vesicle tethering involved in exocytosis"/>
    <property type="evidence" value="ECO:0007669"/>
    <property type="project" value="UniProtKB-UniRule"/>
</dbReference>
<dbReference type="GO" id="GO:0006893">
    <property type="term" value="P:Golgi to plasma membrane transport"/>
    <property type="evidence" value="ECO:0007669"/>
    <property type="project" value="TreeGrafter"/>
</dbReference>
<dbReference type="GO" id="GO:0015031">
    <property type="term" value="P:protein transport"/>
    <property type="evidence" value="ECO:0007669"/>
    <property type="project" value="UniProtKB-KW"/>
</dbReference>
<comment type="caution">
    <text evidence="2">The sequence shown here is derived from an EMBL/GenBank/DDBJ whole genome shotgun (WGS) entry which is preliminary data.</text>
</comment>
<dbReference type="EMBL" id="CM026424">
    <property type="protein sequence ID" value="KAG0579387.1"/>
    <property type="molecule type" value="Genomic_DNA"/>
</dbReference>
<gene>
    <name evidence="2" type="ORF">KC19_4G094800</name>
</gene>
<dbReference type="PANTHER" id="PTHR14146">
    <property type="entry name" value="EXOCYST COMPLEX COMPONENT 4"/>
    <property type="match status" value="1"/>
</dbReference>
<dbReference type="AlphaFoldDB" id="A0A8T0I8P5"/>
<accession>A0A8T0I8P5</accession>
<dbReference type="PANTHER" id="PTHR14146:SF0">
    <property type="entry name" value="EXOCYST COMPLEX COMPONENT 4"/>
    <property type="match status" value="1"/>
</dbReference>
<evidence type="ECO:0000313" key="3">
    <source>
        <dbReference type="Proteomes" id="UP000822688"/>
    </source>
</evidence>
<dbReference type="GO" id="GO:0006612">
    <property type="term" value="P:protein targeting to membrane"/>
    <property type="evidence" value="ECO:0007669"/>
    <property type="project" value="UniProtKB-UniRule"/>
</dbReference>